<evidence type="ECO:0000256" key="1">
    <source>
        <dbReference type="SAM" id="MobiDB-lite"/>
    </source>
</evidence>
<accession>A0AAV9VAZ5</accession>
<feature type="compositionally biased region" description="Polar residues" evidence="1">
    <location>
        <begin position="7"/>
        <end position="35"/>
    </location>
</feature>
<organism evidence="2 3">
    <name type="scientific">Orbilia brochopaga</name>
    <dbReference type="NCBI Taxonomy" id="3140254"/>
    <lineage>
        <taxon>Eukaryota</taxon>
        <taxon>Fungi</taxon>
        <taxon>Dikarya</taxon>
        <taxon>Ascomycota</taxon>
        <taxon>Pezizomycotina</taxon>
        <taxon>Orbiliomycetes</taxon>
        <taxon>Orbiliales</taxon>
        <taxon>Orbiliaceae</taxon>
        <taxon>Orbilia</taxon>
    </lineage>
</organism>
<keyword evidence="3" id="KW-1185">Reference proteome</keyword>
<sequence length="377" mass="42161">MTYGKLPSSTSITSMPSNPPISQTLRNIHPQSPSKFTAADTPELGHSEGNKNPTAHERIPELDPPGTTESSENDKRDFPGTPLDIAKSIQCATISQILFQMNPNPSAYPRYPNHYNIDARNRTDYREIRDPAIISSRSFRRIFNRLKGKADHWATLCNNCRCIKDTPFIVPNFEPEIIVDDDDDDDDPMFQLASQTANRIEAPRCSSWEYATVCRTWYNCRCNVEVKLLPASGNRKESNVDILLADLEEVINGRKISMDEKPTFHGYDNKISSGSTQAEVRNAFPMGQHRHKVSDTIEPYYLEGPSVSSKGTWDWLRSPLLGLGTLGIAQVINPNPLTGLKHIFRRNTHAALDADGSSAIKLGPLEDQKKCPQKAGR</sequence>
<protein>
    <submittedName>
        <fullName evidence="2">Uncharacterized protein</fullName>
    </submittedName>
</protein>
<reference evidence="2 3" key="1">
    <citation type="submission" date="2019-10" db="EMBL/GenBank/DDBJ databases">
        <authorList>
            <person name="Palmer J.M."/>
        </authorList>
    </citation>
    <scope>NUCLEOTIDE SEQUENCE [LARGE SCALE GENOMIC DNA]</scope>
    <source>
        <strain evidence="2 3">TWF696</strain>
    </source>
</reference>
<dbReference type="AlphaFoldDB" id="A0AAV9VAZ5"/>
<gene>
    <name evidence="2" type="ORF">TWF696_000340</name>
</gene>
<proteinExistence type="predicted"/>
<evidence type="ECO:0000313" key="3">
    <source>
        <dbReference type="Proteomes" id="UP001375240"/>
    </source>
</evidence>
<dbReference type="EMBL" id="JAVHNQ010000001">
    <property type="protein sequence ID" value="KAK6359175.1"/>
    <property type="molecule type" value="Genomic_DNA"/>
</dbReference>
<dbReference type="Proteomes" id="UP001375240">
    <property type="component" value="Unassembled WGS sequence"/>
</dbReference>
<evidence type="ECO:0000313" key="2">
    <source>
        <dbReference type="EMBL" id="KAK6359175.1"/>
    </source>
</evidence>
<feature type="compositionally biased region" description="Basic and acidic residues" evidence="1">
    <location>
        <begin position="43"/>
        <end position="61"/>
    </location>
</feature>
<comment type="caution">
    <text evidence="2">The sequence shown here is derived from an EMBL/GenBank/DDBJ whole genome shotgun (WGS) entry which is preliminary data.</text>
</comment>
<name>A0AAV9VAZ5_9PEZI</name>
<feature type="region of interest" description="Disordered" evidence="1">
    <location>
        <begin position="1"/>
        <end position="82"/>
    </location>
</feature>